<dbReference type="GO" id="GO:0003700">
    <property type="term" value="F:DNA-binding transcription factor activity"/>
    <property type="evidence" value="ECO:0007669"/>
    <property type="project" value="TreeGrafter"/>
</dbReference>
<keyword evidence="5" id="KW-1185">Reference proteome</keyword>
<dbReference type="STRING" id="37927.SA2016_1231"/>
<dbReference type="PANTHER" id="PTHR30055">
    <property type="entry name" value="HTH-TYPE TRANSCRIPTIONAL REGULATOR RUTR"/>
    <property type="match status" value="1"/>
</dbReference>
<accession>A0A126ZXT6</accession>
<feature type="DNA-binding region" description="H-T-H motif" evidence="2">
    <location>
        <begin position="32"/>
        <end position="51"/>
    </location>
</feature>
<dbReference type="InterPro" id="IPR041583">
    <property type="entry name" value="TetR_C_31"/>
</dbReference>
<protein>
    <submittedName>
        <fullName evidence="4">TetR family transcriptional regulator</fullName>
    </submittedName>
</protein>
<sequence length="184" mass="20454">MTISEVRYGSGREALIRAVVDVVAEEGLNGLSYRKVAQRAGVNNTLISHHFGSKEALLEAATVWAVQRSQQLADLTLASELDADFASSLTRVVADEPNLQIFQYYMILASRRSPELRRMANNLYESYISLVEHFLAHYGHRPDRAAARAVFAALDGLVLQQLTVSSRDEIVAAIVRLGELLDRR</sequence>
<dbReference type="InterPro" id="IPR009057">
    <property type="entry name" value="Homeodomain-like_sf"/>
</dbReference>
<dbReference type="Pfam" id="PF17940">
    <property type="entry name" value="TetR_C_31"/>
    <property type="match status" value="1"/>
</dbReference>
<dbReference type="InterPro" id="IPR001647">
    <property type="entry name" value="HTH_TetR"/>
</dbReference>
<dbReference type="GO" id="GO:0000976">
    <property type="term" value="F:transcription cis-regulatory region binding"/>
    <property type="evidence" value="ECO:0007669"/>
    <property type="project" value="TreeGrafter"/>
</dbReference>
<dbReference type="EMBL" id="CP014518">
    <property type="protein sequence ID" value="AMM31913.1"/>
    <property type="molecule type" value="Genomic_DNA"/>
</dbReference>
<organism evidence="4 5">
    <name type="scientific">Sinomonas atrocyanea</name>
    <dbReference type="NCBI Taxonomy" id="37927"/>
    <lineage>
        <taxon>Bacteria</taxon>
        <taxon>Bacillati</taxon>
        <taxon>Actinomycetota</taxon>
        <taxon>Actinomycetes</taxon>
        <taxon>Micrococcales</taxon>
        <taxon>Micrococcaceae</taxon>
        <taxon>Sinomonas</taxon>
    </lineage>
</organism>
<dbReference type="OrthoDB" id="9816296at2"/>
<evidence type="ECO:0000313" key="5">
    <source>
        <dbReference type="Proteomes" id="UP000070134"/>
    </source>
</evidence>
<dbReference type="Proteomes" id="UP000070134">
    <property type="component" value="Chromosome"/>
</dbReference>
<evidence type="ECO:0000256" key="1">
    <source>
        <dbReference type="ARBA" id="ARBA00023125"/>
    </source>
</evidence>
<dbReference type="InterPro" id="IPR050109">
    <property type="entry name" value="HTH-type_TetR-like_transc_reg"/>
</dbReference>
<dbReference type="PRINTS" id="PR00455">
    <property type="entry name" value="HTHTETR"/>
</dbReference>
<dbReference type="PROSITE" id="PS50977">
    <property type="entry name" value="HTH_TETR_2"/>
    <property type="match status" value="1"/>
</dbReference>
<evidence type="ECO:0000313" key="4">
    <source>
        <dbReference type="EMBL" id="AMM31913.1"/>
    </source>
</evidence>
<dbReference type="KEGG" id="satk:SA2016_1231"/>
<reference evidence="4 5" key="1">
    <citation type="submission" date="2016-02" db="EMBL/GenBank/DDBJ databases">
        <title>Complete genome of Sinomonas atrocyanea KCTC 3377.</title>
        <authorList>
            <person name="Kim K.M."/>
        </authorList>
    </citation>
    <scope>NUCLEOTIDE SEQUENCE [LARGE SCALE GENOMIC DNA]</scope>
    <source>
        <strain evidence="4 5">KCTC 3377</strain>
    </source>
</reference>
<gene>
    <name evidence="4" type="ORF">SA2016_1231</name>
</gene>
<name>A0A126ZXT6_9MICC</name>
<dbReference type="RefSeq" id="WP_066496581.1">
    <property type="nucleotide sequence ID" value="NZ_BJMO01000069.1"/>
</dbReference>
<evidence type="ECO:0000256" key="2">
    <source>
        <dbReference type="PROSITE-ProRule" id="PRU00335"/>
    </source>
</evidence>
<keyword evidence="1 2" id="KW-0238">DNA-binding</keyword>
<evidence type="ECO:0000259" key="3">
    <source>
        <dbReference type="PROSITE" id="PS50977"/>
    </source>
</evidence>
<dbReference type="SUPFAM" id="SSF46689">
    <property type="entry name" value="Homeodomain-like"/>
    <property type="match status" value="1"/>
</dbReference>
<dbReference type="Pfam" id="PF00440">
    <property type="entry name" value="TetR_N"/>
    <property type="match status" value="1"/>
</dbReference>
<proteinExistence type="predicted"/>
<dbReference type="SUPFAM" id="SSF48498">
    <property type="entry name" value="Tetracyclin repressor-like, C-terminal domain"/>
    <property type="match status" value="1"/>
</dbReference>
<dbReference type="AlphaFoldDB" id="A0A126ZXT6"/>
<dbReference type="Gene3D" id="1.10.357.10">
    <property type="entry name" value="Tetracycline Repressor, domain 2"/>
    <property type="match status" value="1"/>
</dbReference>
<feature type="domain" description="HTH tetR-type" evidence="3">
    <location>
        <begin position="9"/>
        <end position="69"/>
    </location>
</feature>
<dbReference type="PANTHER" id="PTHR30055:SF231">
    <property type="entry name" value="TRANSCRIPTIONAL REGULATORY PROTEIN (PROBABLY DEOR-FAMILY)-RELATED"/>
    <property type="match status" value="1"/>
</dbReference>
<dbReference type="InterPro" id="IPR036271">
    <property type="entry name" value="Tet_transcr_reg_TetR-rel_C_sf"/>
</dbReference>